<accession>A0AAU9IN37</accession>
<keyword evidence="6 9" id="KW-0508">mRNA splicing</keyword>
<gene>
    <name evidence="9" type="primary">LSM4</name>
    <name evidence="11" type="ORF">BSTOLATCC_MIC11578</name>
</gene>
<dbReference type="GO" id="GO:0005681">
    <property type="term" value="C:spliceosomal complex"/>
    <property type="evidence" value="ECO:0007669"/>
    <property type="project" value="UniProtKB-UniRule"/>
</dbReference>
<evidence type="ECO:0000256" key="7">
    <source>
        <dbReference type="ARBA" id="ARBA00023242"/>
    </source>
</evidence>
<dbReference type="GO" id="GO:0000956">
    <property type="term" value="P:nuclear-transcribed mRNA catabolic process"/>
    <property type="evidence" value="ECO:0007669"/>
    <property type="project" value="UniProtKB-UniRule"/>
</dbReference>
<proteinExistence type="inferred from homology"/>
<evidence type="ECO:0000256" key="4">
    <source>
        <dbReference type="ARBA" id="ARBA00022728"/>
    </source>
</evidence>
<dbReference type="AlphaFoldDB" id="A0AAU9IN37"/>
<dbReference type="InterPro" id="IPR034101">
    <property type="entry name" value="Lsm4"/>
</dbReference>
<evidence type="ECO:0000259" key="10">
    <source>
        <dbReference type="PROSITE" id="PS52002"/>
    </source>
</evidence>
<keyword evidence="7 9" id="KW-0539">Nucleus</keyword>
<evidence type="ECO:0000313" key="12">
    <source>
        <dbReference type="Proteomes" id="UP001162131"/>
    </source>
</evidence>
<dbReference type="PANTHER" id="PTHR23338">
    <property type="entry name" value="SMALL NUCLEAR RIBONUCLEOPROTEIN SM"/>
    <property type="match status" value="1"/>
</dbReference>
<dbReference type="CDD" id="cd01723">
    <property type="entry name" value="LSm4"/>
    <property type="match status" value="1"/>
</dbReference>
<evidence type="ECO:0000256" key="2">
    <source>
        <dbReference type="ARBA" id="ARBA00006850"/>
    </source>
</evidence>
<evidence type="ECO:0000256" key="6">
    <source>
        <dbReference type="ARBA" id="ARBA00023187"/>
    </source>
</evidence>
<keyword evidence="8 9" id="KW-0687">Ribonucleoprotein</keyword>
<dbReference type="EMBL" id="CAJZBQ010000012">
    <property type="protein sequence ID" value="CAG9314577.1"/>
    <property type="molecule type" value="Genomic_DNA"/>
</dbReference>
<dbReference type="GO" id="GO:0003723">
    <property type="term" value="F:RNA binding"/>
    <property type="evidence" value="ECO:0007669"/>
    <property type="project" value="UniProtKB-KW"/>
</dbReference>
<keyword evidence="3 9" id="KW-0507">mRNA processing</keyword>
<evidence type="ECO:0000256" key="3">
    <source>
        <dbReference type="ARBA" id="ARBA00022664"/>
    </source>
</evidence>
<protein>
    <recommendedName>
        <fullName evidence="9">U6 snRNA-associated Sm-like protein LSm4</fullName>
    </recommendedName>
</protein>
<evidence type="ECO:0000256" key="9">
    <source>
        <dbReference type="RuleBase" id="RU365049"/>
    </source>
</evidence>
<dbReference type="Proteomes" id="UP001162131">
    <property type="component" value="Unassembled WGS sequence"/>
</dbReference>
<evidence type="ECO:0000256" key="1">
    <source>
        <dbReference type="ARBA" id="ARBA00004123"/>
    </source>
</evidence>
<dbReference type="InterPro" id="IPR010920">
    <property type="entry name" value="LSM_dom_sf"/>
</dbReference>
<dbReference type="Pfam" id="PF01423">
    <property type="entry name" value="LSM"/>
    <property type="match status" value="1"/>
</dbReference>
<feature type="domain" description="Sm" evidence="10">
    <location>
        <begin position="2"/>
        <end position="75"/>
    </location>
</feature>
<dbReference type="InterPro" id="IPR047575">
    <property type="entry name" value="Sm"/>
</dbReference>
<dbReference type="InterPro" id="IPR027141">
    <property type="entry name" value="LSm4/Sm_D1/D3"/>
</dbReference>
<dbReference type="PROSITE" id="PS52002">
    <property type="entry name" value="SM"/>
    <property type="match status" value="1"/>
</dbReference>
<comment type="caution">
    <text evidence="11">The sequence shown here is derived from an EMBL/GenBank/DDBJ whole genome shotgun (WGS) entry which is preliminary data.</text>
</comment>
<dbReference type="SMART" id="SM00651">
    <property type="entry name" value="Sm"/>
    <property type="match status" value="1"/>
</dbReference>
<sequence>MLPMPVLQCAISTPVMVELKSGECYNGYILHADYFMNLKLKDVTHTNADGDHFRKIPECYIRGNNVKYIRVLDEVLEKAVENKVSIKRGQARMRGRARFMARGRG</sequence>
<comment type="similarity">
    <text evidence="2 9">Belongs to the snRNP Sm proteins family.</text>
</comment>
<evidence type="ECO:0000256" key="5">
    <source>
        <dbReference type="ARBA" id="ARBA00022884"/>
    </source>
</evidence>
<organism evidence="11 12">
    <name type="scientific">Blepharisma stoltei</name>
    <dbReference type="NCBI Taxonomy" id="1481888"/>
    <lineage>
        <taxon>Eukaryota</taxon>
        <taxon>Sar</taxon>
        <taxon>Alveolata</taxon>
        <taxon>Ciliophora</taxon>
        <taxon>Postciliodesmatophora</taxon>
        <taxon>Heterotrichea</taxon>
        <taxon>Heterotrichida</taxon>
        <taxon>Blepharismidae</taxon>
        <taxon>Blepharisma</taxon>
    </lineage>
</organism>
<reference evidence="11" key="1">
    <citation type="submission" date="2021-09" db="EMBL/GenBank/DDBJ databases">
        <authorList>
            <consortium name="AG Swart"/>
            <person name="Singh M."/>
            <person name="Singh A."/>
            <person name="Seah K."/>
            <person name="Emmerich C."/>
        </authorList>
    </citation>
    <scope>NUCLEOTIDE SEQUENCE</scope>
    <source>
        <strain evidence="11">ATCC30299</strain>
    </source>
</reference>
<comment type="function">
    <text evidence="9">Binds specifically to the 3'-terminal U-tract of U6 snRNA.</text>
</comment>
<dbReference type="InterPro" id="IPR001163">
    <property type="entry name" value="Sm_dom_euk/arc"/>
</dbReference>
<keyword evidence="12" id="KW-1185">Reference proteome</keyword>
<keyword evidence="4 9" id="KW-0747">Spliceosome</keyword>
<keyword evidence="5 9" id="KW-0694">RNA-binding</keyword>
<evidence type="ECO:0000313" key="11">
    <source>
        <dbReference type="EMBL" id="CAG9314577.1"/>
    </source>
</evidence>
<dbReference type="GO" id="GO:0000398">
    <property type="term" value="P:mRNA splicing, via spliceosome"/>
    <property type="evidence" value="ECO:0007669"/>
    <property type="project" value="InterPro"/>
</dbReference>
<dbReference type="SUPFAM" id="SSF50182">
    <property type="entry name" value="Sm-like ribonucleoproteins"/>
    <property type="match status" value="1"/>
</dbReference>
<name>A0AAU9IN37_9CILI</name>
<comment type="subunit">
    <text evidence="9">LSm subunits form a heteromer with a doughnut shape.</text>
</comment>
<evidence type="ECO:0000256" key="8">
    <source>
        <dbReference type="ARBA" id="ARBA00023274"/>
    </source>
</evidence>
<dbReference type="Gene3D" id="2.30.30.100">
    <property type="match status" value="1"/>
</dbReference>
<comment type="subcellular location">
    <subcellularLocation>
        <location evidence="1 9">Nucleus</location>
    </subcellularLocation>
</comment>